<proteinExistence type="predicted"/>
<accession>A0A4R2BPE4</accession>
<sequence length="94" mass="9835">MNAQPQPPMIPEDTGRGRRRTLRHLVMSALSGTLAGTVAAGALMLLDIGSIGTLVERSTDPLLAAATVFAPFALIGTAAGTAIGLAPYFRKFRR</sequence>
<gene>
    <name evidence="2" type="ORF">EV184_11082</name>
</gene>
<keyword evidence="1" id="KW-0472">Membrane</keyword>
<organism evidence="2 3">
    <name type="scientific">Sinorhizobium americanum</name>
    <dbReference type="NCBI Taxonomy" id="194963"/>
    <lineage>
        <taxon>Bacteria</taxon>
        <taxon>Pseudomonadati</taxon>
        <taxon>Pseudomonadota</taxon>
        <taxon>Alphaproteobacteria</taxon>
        <taxon>Hyphomicrobiales</taxon>
        <taxon>Rhizobiaceae</taxon>
        <taxon>Sinorhizobium/Ensifer group</taxon>
        <taxon>Sinorhizobium</taxon>
    </lineage>
</organism>
<feature type="transmembrane region" description="Helical" evidence="1">
    <location>
        <begin position="25"/>
        <end position="46"/>
    </location>
</feature>
<evidence type="ECO:0000313" key="3">
    <source>
        <dbReference type="Proteomes" id="UP000295043"/>
    </source>
</evidence>
<dbReference type="EMBL" id="SLVU01000010">
    <property type="protein sequence ID" value="TCN29418.1"/>
    <property type="molecule type" value="Genomic_DNA"/>
</dbReference>
<name>A0A4R2BPE4_9HYPH</name>
<keyword evidence="1" id="KW-0812">Transmembrane</keyword>
<protein>
    <recommendedName>
        <fullName evidence="4">Transmembrane protein</fullName>
    </recommendedName>
</protein>
<reference evidence="2 3" key="1">
    <citation type="submission" date="2019-03" db="EMBL/GenBank/DDBJ databases">
        <title>Genomic Encyclopedia of Type Strains, Phase IV (KMG-V): Genome sequencing to study the core and pangenomes of soil and plant-associated prokaryotes.</title>
        <authorList>
            <person name="Whitman W."/>
        </authorList>
    </citation>
    <scope>NUCLEOTIDE SEQUENCE [LARGE SCALE GENOMIC DNA]</scope>
    <source>
        <strain evidence="2 3">23C40</strain>
    </source>
</reference>
<evidence type="ECO:0008006" key="4">
    <source>
        <dbReference type="Google" id="ProtNLM"/>
    </source>
</evidence>
<evidence type="ECO:0000256" key="1">
    <source>
        <dbReference type="SAM" id="Phobius"/>
    </source>
</evidence>
<evidence type="ECO:0000313" key="2">
    <source>
        <dbReference type="EMBL" id="TCN29418.1"/>
    </source>
</evidence>
<feature type="transmembrane region" description="Helical" evidence="1">
    <location>
        <begin position="66"/>
        <end position="89"/>
    </location>
</feature>
<comment type="caution">
    <text evidence="2">The sequence shown here is derived from an EMBL/GenBank/DDBJ whole genome shotgun (WGS) entry which is preliminary data.</text>
</comment>
<keyword evidence="1" id="KW-1133">Transmembrane helix</keyword>
<dbReference type="Proteomes" id="UP000295043">
    <property type="component" value="Unassembled WGS sequence"/>
</dbReference>
<dbReference type="AlphaFoldDB" id="A0A4R2BPE4"/>